<dbReference type="SMR" id="F4IWQ4"/>
<dbReference type="InterPro" id="IPR032675">
    <property type="entry name" value="LRR_dom_sf"/>
</dbReference>
<name>F4IWQ4_ARATH</name>
<sequence length="417" mass="47848">MEQQLKTDGLNLSIRDAVKEDRISELPEDLLLQILSDIPTENVIATSVLSKRWRSLWKMVPNLTFDFTFDPKYHQTFSENLYRSLTSHEASVLESLQLNFTRGIDGLNIGMWIATAYVRHVRKLVLVSFGDVRDKRARFRSALFNFNDTLDILEIQDYILLDLPSPVCLKSLRELRLYEVHFKDEASVCNLLCGCPSLEVLSVHRERNVDVETFTIVVPSLQRLTIYDFCIGGGKGGYVINAPSLKYLNIVGFEGLDFCLIENAPELVEAEISDVSHIANENILESLTSVKRLSLESPIKNSTLRYFFYFVLHKLPCSQLSCIEKGLDGQNWNPPKCVPECLLFHLEKFLWTGYEWQRGDEKEVATYILENARLLKKATFSTKRIDLENLEKRREMLNELASVARASDSCHLVFHSI</sequence>
<dbReference type="SMART" id="SM00579">
    <property type="entry name" value="FBD"/>
    <property type="match status" value="1"/>
</dbReference>
<dbReference type="RefSeq" id="NP_001190036.1">
    <property type="nucleotide sequence ID" value="NM_001203107.1"/>
</dbReference>
<dbReference type="Pfam" id="PF24758">
    <property type="entry name" value="LRR_At5g56370"/>
    <property type="match status" value="1"/>
</dbReference>
<dbReference type="Gene3D" id="1.20.1280.50">
    <property type="match status" value="1"/>
</dbReference>
<evidence type="ECO:0000313" key="3">
    <source>
        <dbReference type="Araport" id="AT3G49030"/>
    </source>
</evidence>
<accession>F4IWQ4</accession>
<dbReference type="InterPro" id="IPR036047">
    <property type="entry name" value="F-box-like_dom_sf"/>
</dbReference>
<reference evidence="4 5" key="1">
    <citation type="journal article" date="2000" name="Nature">
        <title>Sequence and analysis of chromosome 3 of the plant Arabidopsis thaliana.</title>
        <authorList>
            <consortium name="European Union Chromosome 3 Arabidopsis Sequencing Consortium"/>
            <consortium name="Institute for Genomic Research"/>
            <consortium name="Kazusa DNA Research Institute"/>
            <person name="Salanoubat M."/>
            <person name="Lemcke K."/>
            <person name="Rieger M."/>
            <person name="Ansorge W."/>
            <person name="Unseld M."/>
            <person name="Fartmann B."/>
            <person name="Valle G."/>
            <person name="Blocker H."/>
            <person name="Perez-Alonso M."/>
            <person name="Obermaier B."/>
            <person name="Delseny M."/>
            <person name="Boutry M."/>
            <person name="Grivell L.A."/>
            <person name="Mache R."/>
            <person name="Puigdomenech P."/>
            <person name="De Simone V."/>
            <person name="Choisne N."/>
            <person name="Artiguenave F."/>
            <person name="Robert C."/>
            <person name="Brottier P."/>
            <person name="Wincker P."/>
            <person name="Cattolico L."/>
            <person name="Weissenbach J."/>
            <person name="Saurin W."/>
            <person name="Quetier F."/>
            <person name="Schafer M."/>
            <person name="Muller-Auer S."/>
            <person name="Gabel C."/>
            <person name="Fuchs M."/>
            <person name="Benes V."/>
            <person name="Wurmbach E."/>
            <person name="Drzonek H."/>
            <person name="Erfle H."/>
            <person name="Jordan N."/>
            <person name="Bangert S."/>
            <person name="Wiedelmann R."/>
            <person name="Kranz H."/>
            <person name="Voss H."/>
            <person name="Holland R."/>
            <person name="Brandt P."/>
            <person name="Nyakatura G."/>
            <person name="Vezzi A."/>
            <person name="D'Angelo M."/>
            <person name="Pallavicini A."/>
            <person name="Toppo S."/>
            <person name="Simionati B."/>
            <person name="Conrad A."/>
            <person name="Hornischer K."/>
            <person name="Kauer G."/>
            <person name="Lohnert T.H."/>
            <person name="Nordsiek G."/>
            <person name="Reichelt J."/>
            <person name="Scharfe M."/>
            <person name="Schon O."/>
            <person name="Bargues M."/>
            <person name="Terol J."/>
            <person name="Climent J."/>
            <person name="Navarro P."/>
            <person name="Collado C."/>
            <person name="Perez-Perez A."/>
            <person name="Ottenwalder B."/>
            <person name="Duchemin D."/>
            <person name="Cooke R."/>
            <person name="Laudie M."/>
            <person name="Berger-Llauro C."/>
            <person name="Purnelle B."/>
            <person name="Masuy D."/>
            <person name="de Haan M."/>
            <person name="Maarse A.C."/>
            <person name="Alcaraz J.P."/>
            <person name="Cottet A."/>
            <person name="Casacuberta E."/>
            <person name="Monfort A."/>
            <person name="Argiriou A."/>
            <person name="flores M."/>
            <person name="Liguori R."/>
            <person name="Vitale D."/>
            <person name="Mannhaupt G."/>
            <person name="Haase D."/>
            <person name="Schoof H."/>
            <person name="Rudd S."/>
            <person name="Zaccaria P."/>
            <person name="Mewes H.W."/>
            <person name="Mayer K.F."/>
            <person name="Kaul S."/>
            <person name="Town C.D."/>
            <person name="Koo H.L."/>
            <person name="Tallon L.J."/>
            <person name="Jenkins J."/>
            <person name="Rooney T."/>
            <person name="Rizzo M."/>
            <person name="Walts A."/>
            <person name="Utterback T."/>
            <person name="Fujii C.Y."/>
            <person name="Shea T.P."/>
            <person name="Creasy T.H."/>
            <person name="Haas B."/>
            <person name="Maiti R."/>
            <person name="Wu D."/>
            <person name="Peterson J."/>
            <person name="Van Aken S."/>
            <person name="Pai G."/>
            <person name="Militscher J."/>
            <person name="Sellers P."/>
            <person name="Gill J.E."/>
            <person name="Feldblyum T.V."/>
            <person name="Preuss D."/>
            <person name="Lin X."/>
            <person name="Nierman W.C."/>
            <person name="Salzberg S.L."/>
            <person name="White O."/>
            <person name="Venter J.C."/>
            <person name="Fraser C.M."/>
            <person name="Kaneko T."/>
            <person name="Nakamura Y."/>
            <person name="Sato S."/>
            <person name="Kato T."/>
            <person name="Asamizu E."/>
            <person name="Sasamoto S."/>
            <person name="Kimura T."/>
            <person name="Idesawa K."/>
            <person name="Kawashima K."/>
            <person name="Kishida Y."/>
            <person name="Kiyokawa C."/>
            <person name="Kohara M."/>
            <person name="Matsumoto M."/>
            <person name="Matsuno A."/>
            <person name="Muraki A."/>
            <person name="Nakayama S."/>
            <person name="Nakazaki N."/>
            <person name="Shinpo S."/>
            <person name="Takeuchi C."/>
            <person name="Wada T."/>
            <person name="Watanabe A."/>
            <person name="Yamada M."/>
            <person name="Yasuda M."/>
            <person name="Tabata S."/>
        </authorList>
    </citation>
    <scope>NUCLEOTIDE SEQUENCE [LARGE SCALE GENOMIC DNA]</scope>
    <source>
        <strain evidence="5">cv. Columbia</strain>
    </source>
</reference>
<keyword evidence="5" id="KW-1185">Reference proteome</keyword>
<organism evidence="4 5">
    <name type="scientific">Arabidopsis thaliana</name>
    <name type="common">Mouse-ear cress</name>
    <dbReference type="NCBI Taxonomy" id="3702"/>
    <lineage>
        <taxon>Eukaryota</taxon>
        <taxon>Viridiplantae</taxon>
        <taxon>Streptophyta</taxon>
        <taxon>Embryophyta</taxon>
        <taxon>Tracheophyta</taxon>
        <taxon>Spermatophyta</taxon>
        <taxon>Magnoliopsida</taxon>
        <taxon>eudicotyledons</taxon>
        <taxon>Gunneridae</taxon>
        <taxon>Pentapetalae</taxon>
        <taxon>rosids</taxon>
        <taxon>malvids</taxon>
        <taxon>Brassicales</taxon>
        <taxon>Brassicaceae</taxon>
        <taxon>Camelineae</taxon>
        <taxon>Arabidopsis</taxon>
    </lineage>
</organism>
<dbReference type="PANTHER" id="PTHR31900:SF34">
    <property type="entry name" value="EMB|CAB62440.1-RELATED"/>
    <property type="match status" value="1"/>
</dbReference>
<dbReference type="TAIR" id="AT3G49030"/>
<dbReference type="AlphaFoldDB" id="F4IWQ4"/>
<dbReference type="SUPFAM" id="SSF52058">
    <property type="entry name" value="L domain-like"/>
    <property type="match status" value="1"/>
</dbReference>
<evidence type="ECO:0000313" key="4">
    <source>
        <dbReference type="EMBL" id="AEE78489.1"/>
    </source>
</evidence>
<dbReference type="GeneID" id="824064"/>
<dbReference type="Araport" id="AT3G49030"/>
<feature type="coiled-coil region" evidence="1">
    <location>
        <begin position="380"/>
        <end position="407"/>
    </location>
</feature>
<dbReference type="InterPro" id="IPR001810">
    <property type="entry name" value="F-box_dom"/>
</dbReference>
<evidence type="ECO:0000259" key="2">
    <source>
        <dbReference type="PROSITE" id="PS50181"/>
    </source>
</evidence>
<dbReference type="SUPFAM" id="SSF81383">
    <property type="entry name" value="F-box domain"/>
    <property type="match status" value="1"/>
</dbReference>
<dbReference type="Proteomes" id="UP000006548">
    <property type="component" value="Chromosome 3"/>
</dbReference>
<dbReference type="SMART" id="SM00256">
    <property type="entry name" value="FBOX"/>
    <property type="match status" value="1"/>
</dbReference>
<dbReference type="PANTHER" id="PTHR31900">
    <property type="entry name" value="F-BOX/RNI SUPERFAMILY PROTEIN-RELATED"/>
    <property type="match status" value="1"/>
</dbReference>
<feature type="domain" description="F-box" evidence="2">
    <location>
        <begin position="20"/>
        <end position="68"/>
    </location>
</feature>
<keyword evidence="6" id="KW-1267">Proteomics identification</keyword>
<protein>
    <submittedName>
        <fullName evidence="4">FBD, F-box and Leucine Rich Repeat domains containing protein</fullName>
    </submittedName>
</protein>
<reference evidence="5" key="2">
    <citation type="journal article" date="2017" name="Plant J.">
        <title>Araport11: a complete reannotation of the Arabidopsis thaliana reference genome.</title>
        <authorList>
            <person name="Cheng C.Y."/>
            <person name="Krishnakumar V."/>
            <person name="Chan A.P."/>
            <person name="Thibaud-Nissen F."/>
            <person name="Schobel S."/>
            <person name="Town C.D."/>
        </authorList>
    </citation>
    <scope>GENOME REANNOTATION</scope>
    <source>
        <strain evidence="5">cv. Columbia</strain>
    </source>
</reference>
<proteinExistence type="evidence at protein level"/>
<gene>
    <name evidence="3 4" type="ordered locus">At3g49030</name>
</gene>
<dbReference type="InterPro" id="IPR006566">
    <property type="entry name" value="FBD"/>
</dbReference>
<evidence type="ECO:0000256" key="1">
    <source>
        <dbReference type="SAM" id="Coils"/>
    </source>
</evidence>
<dbReference type="EMBL" id="CP002686">
    <property type="protein sequence ID" value="AEE78489.1"/>
    <property type="molecule type" value="Genomic_DNA"/>
</dbReference>
<dbReference type="InterPro" id="IPR050232">
    <property type="entry name" value="FBL13/AtMIF1-like"/>
</dbReference>
<evidence type="ECO:0000313" key="5">
    <source>
        <dbReference type="Proteomes" id="UP000006548"/>
    </source>
</evidence>
<dbReference type="Gene3D" id="3.80.10.10">
    <property type="entry name" value="Ribonuclease Inhibitor"/>
    <property type="match status" value="1"/>
</dbReference>
<dbReference type="CDD" id="cd22160">
    <property type="entry name" value="F-box_AtFBL13-like"/>
    <property type="match status" value="1"/>
</dbReference>
<dbReference type="InterPro" id="IPR053781">
    <property type="entry name" value="F-box_AtFBL13-like"/>
</dbReference>
<dbReference type="Pfam" id="PF00646">
    <property type="entry name" value="F-box"/>
    <property type="match status" value="1"/>
</dbReference>
<dbReference type="PROSITE" id="PS50181">
    <property type="entry name" value="FBOX"/>
    <property type="match status" value="1"/>
</dbReference>
<evidence type="ECO:0007829" key="6">
    <source>
        <dbReference type="ProteomicsDB" id="F4IWQ4"/>
    </source>
</evidence>
<keyword evidence="1" id="KW-0175">Coiled coil</keyword>
<dbReference type="InterPro" id="IPR055411">
    <property type="entry name" value="LRR_FXL15/At3g58940/PEG3-like"/>
</dbReference>
<dbReference type="ExpressionAtlas" id="F4IWQ4">
    <property type="expression patterns" value="differential"/>
</dbReference>
<dbReference type="ProteomicsDB" id="214261"/>
<dbReference type="Pfam" id="PF08387">
    <property type="entry name" value="FBD"/>
    <property type="match status" value="1"/>
</dbReference>